<gene>
    <name evidence="3" type="ORF">KHLLAP_LOCUS13000</name>
</gene>
<accession>A0AAI8VWS3</accession>
<comment type="caution">
    <text evidence="3">The sequence shown here is derived from an EMBL/GenBank/DDBJ whole genome shotgun (WGS) entry which is preliminary data.</text>
</comment>
<dbReference type="PANTHER" id="PTHR48070:SF6">
    <property type="entry name" value="ESTERASE OVCA2"/>
    <property type="match status" value="1"/>
</dbReference>
<proteinExistence type="predicted"/>
<organism evidence="3 4">
    <name type="scientific">Anthostomella pinea</name>
    <dbReference type="NCBI Taxonomy" id="933095"/>
    <lineage>
        <taxon>Eukaryota</taxon>
        <taxon>Fungi</taxon>
        <taxon>Dikarya</taxon>
        <taxon>Ascomycota</taxon>
        <taxon>Pezizomycotina</taxon>
        <taxon>Sordariomycetes</taxon>
        <taxon>Xylariomycetidae</taxon>
        <taxon>Xylariales</taxon>
        <taxon>Xylariaceae</taxon>
        <taxon>Anthostomella</taxon>
    </lineage>
</organism>
<dbReference type="InterPro" id="IPR050593">
    <property type="entry name" value="LovG"/>
</dbReference>
<dbReference type="InterPro" id="IPR029058">
    <property type="entry name" value="AB_hydrolase_fold"/>
</dbReference>
<dbReference type="Proteomes" id="UP001295740">
    <property type="component" value="Unassembled WGS sequence"/>
</dbReference>
<dbReference type="Pfam" id="PF03959">
    <property type="entry name" value="FSH1"/>
    <property type="match status" value="1"/>
</dbReference>
<name>A0AAI8VWS3_9PEZI</name>
<evidence type="ECO:0000313" key="4">
    <source>
        <dbReference type="Proteomes" id="UP001295740"/>
    </source>
</evidence>
<dbReference type="InterPro" id="IPR005645">
    <property type="entry name" value="FSH-like_dom"/>
</dbReference>
<dbReference type="SUPFAM" id="SSF53474">
    <property type="entry name" value="alpha/beta-Hydrolases"/>
    <property type="match status" value="1"/>
</dbReference>
<keyword evidence="4" id="KW-1185">Reference proteome</keyword>
<dbReference type="GO" id="GO:0005737">
    <property type="term" value="C:cytoplasm"/>
    <property type="evidence" value="ECO:0007669"/>
    <property type="project" value="TreeGrafter"/>
</dbReference>
<dbReference type="GO" id="GO:0005634">
    <property type="term" value="C:nucleus"/>
    <property type="evidence" value="ECO:0007669"/>
    <property type="project" value="TreeGrafter"/>
</dbReference>
<dbReference type="GO" id="GO:0019748">
    <property type="term" value="P:secondary metabolic process"/>
    <property type="evidence" value="ECO:0007669"/>
    <property type="project" value="TreeGrafter"/>
</dbReference>
<evidence type="ECO:0000259" key="2">
    <source>
        <dbReference type="Pfam" id="PF03959"/>
    </source>
</evidence>
<dbReference type="Gene3D" id="3.40.50.1820">
    <property type="entry name" value="alpha/beta hydrolase"/>
    <property type="match status" value="1"/>
</dbReference>
<keyword evidence="1" id="KW-0378">Hydrolase</keyword>
<protein>
    <submittedName>
        <fullName evidence="3">Uu.00g055470.m01.CDS01</fullName>
    </submittedName>
</protein>
<dbReference type="EMBL" id="CAUWAG010000019">
    <property type="protein sequence ID" value="CAJ2512532.1"/>
    <property type="molecule type" value="Genomic_DNA"/>
</dbReference>
<evidence type="ECO:0000256" key="1">
    <source>
        <dbReference type="ARBA" id="ARBA00022801"/>
    </source>
</evidence>
<dbReference type="PANTHER" id="PTHR48070">
    <property type="entry name" value="ESTERASE OVCA2"/>
    <property type="match status" value="1"/>
</dbReference>
<sequence>MRFLCLHGRGTSAKIFEMQTARIRQALGRDHDFVFVNGTVPADPDVGAATVTDEYFGYVGDSVSQYRELYDDLMDVVKAQGPFDGLMGFSEGGAVAAWMLLENARHPHTFGALKCAIFFSAAVPFDPEVIRDGIVRAVDPATDGVLIKIPTAHIWSKAGDVNSKHAQSLSRLCEEGLREVFVHELGHNVPGSKSDEGLAGSLRAIEHTIENAKDHE</sequence>
<dbReference type="GO" id="GO:0016787">
    <property type="term" value="F:hydrolase activity"/>
    <property type="evidence" value="ECO:0007669"/>
    <property type="project" value="UniProtKB-KW"/>
</dbReference>
<feature type="domain" description="Serine hydrolase" evidence="2">
    <location>
        <begin position="2"/>
        <end position="194"/>
    </location>
</feature>
<reference evidence="3" key="1">
    <citation type="submission" date="2023-10" db="EMBL/GenBank/DDBJ databases">
        <authorList>
            <person name="Hackl T."/>
        </authorList>
    </citation>
    <scope>NUCLEOTIDE SEQUENCE</scope>
</reference>
<dbReference type="AlphaFoldDB" id="A0AAI8VWS3"/>
<evidence type="ECO:0000313" key="3">
    <source>
        <dbReference type="EMBL" id="CAJ2512532.1"/>
    </source>
</evidence>